<evidence type="ECO:0000313" key="4">
    <source>
        <dbReference type="Proteomes" id="UP001489004"/>
    </source>
</evidence>
<evidence type="ECO:0000256" key="2">
    <source>
        <dbReference type="SAM" id="MobiDB-lite"/>
    </source>
</evidence>
<protein>
    <submittedName>
        <fullName evidence="3">Uncharacterized protein</fullName>
    </submittedName>
</protein>
<sequence length="166" mass="17546">MADFPASKAGTASEASNSSSESASEPELLPTKRRAAQEGAGKRQRQERIDYESLAAYGFRGGPSLAARAAELGEQERKQKAALAKQKAQEAAAEAAKQKQAEVDAAAEKPRVVARSERRSMALKAQADALMAHKKAAGLALDLAMYAGVGAAEKVAEQEARHKRKA</sequence>
<dbReference type="EMBL" id="JALJOR010000008">
    <property type="protein sequence ID" value="KAK9812642.1"/>
    <property type="molecule type" value="Genomic_DNA"/>
</dbReference>
<feature type="coiled-coil region" evidence="1">
    <location>
        <begin position="78"/>
        <end position="109"/>
    </location>
</feature>
<evidence type="ECO:0000256" key="1">
    <source>
        <dbReference type="SAM" id="Coils"/>
    </source>
</evidence>
<reference evidence="3 4" key="1">
    <citation type="journal article" date="2024" name="Nat. Commun.">
        <title>Phylogenomics reveals the evolutionary origins of lichenization in chlorophyte algae.</title>
        <authorList>
            <person name="Puginier C."/>
            <person name="Libourel C."/>
            <person name="Otte J."/>
            <person name="Skaloud P."/>
            <person name="Haon M."/>
            <person name="Grisel S."/>
            <person name="Petersen M."/>
            <person name="Berrin J.G."/>
            <person name="Delaux P.M."/>
            <person name="Dal Grande F."/>
            <person name="Keller J."/>
        </authorList>
    </citation>
    <scope>NUCLEOTIDE SEQUENCE [LARGE SCALE GENOMIC DNA]</scope>
    <source>
        <strain evidence="3 4">SAG 2043</strain>
    </source>
</reference>
<keyword evidence="1" id="KW-0175">Coiled coil</keyword>
<organism evidence="3 4">
    <name type="scientific">[Myrmecia] bisecta</name>
    <dbReference type="NCBI Taxonomy" id="41462"/>
    <lineage>
        <taxon>Eukaryota</taxon>
        <taxon>Viridiplantae</taxon>
        <taxon>Chlorophyta</taxon>
        <taxon>core chlorophytes</taxon>
        <taxon>Trebouxiophyceae</taxon>
        <taxon>Trebouxiales</taxon>
        <taxon>Trebouxiaceae</taxon>
        <taxon>Myrmecia</taxon>
    </lineage>
</organism>
<dbReference type="Proteomes" id="UP001489004">
    <property type="component" value="Unassembled WGS sequence"/>
</dbReference>
<keyword evidence="4" id="KW-1185">Reference proteome</keyword>
<feature type="region of interest" description="Disordered" evidence="2">
    <location>
        <begin position="1"/>
        <end position="47"/>
    </location>
</feature>
<evidence type="ECO:0000313" key="3">
    <source>
        <dbReference type="EMBL" id="KAK9812642.1"/>
    </source>
</evidence>
<gene>
    <name evidence="3" type="ORF">WJX72_001175</name>
</gene>
<accession>A0AAW1PV79</accession>
<dbReference type="AlphaFoldDB" id="A0AAW1PV79"/>
<comment type="caution">
    <text evidence="3">The sequence shown here is derived from an EMBL/GenBank/DDBJ whole genome shotgun (WGS) entry which is preliminary data.</text>
</comment>
<name>A0AAW1PV79_9CHLO</name>
<feature type="compositionally biased region" description="Low complexity" evidence="2">
    <location>
        <begin position="12"/>
        <end position="25"/>
    </location>
</feature>
<proteinExistence type="predicted"/>